<dbReference type="Pfam" id="PF22599">
    <property type="entry name" value="SecDF_P1_head"/>
    <property type="match status" value="1"/>
</dbReference>
<gene>
    <name evidence="9" type="primary">secD</name>
    <name evidence="13" type="ORF">A2119_01275</name>
</gene>
<evidence type="ECO:0000256" key="2">
    <source>
        <dbReference type="ARBA" id="ARBA00022448"/>
    </source>
</evidence>
<keyword evidence="4 9" id="KW-0812">Transmembrane</keyword>
<dbReference type="GO" id="GO:0065002">
    <property type="term" value="P:intracellular protein transmembrane transport"/>
    <property type="evidence" value="ECO:0007669"/>
    <property type="project" value="UniProtKB-UniRule"/>
</dbReference>
<keyword evidence="2 9" id="KW-0813">Transport</keyword>
<evidence type="ECO:0000259" key="12">
    <source>
        <dbReference type="Pfam" id="PF22599"/>
    </source>
</evidence>
<feature type="transmembrane region" description="Helical" evidence="9">
    <location>
        <begin position="386"/>
        <end position="406"/>
    </location>
</feature>
<dbReference type="GO" id="GO:0005886">
    <property type="term" value="C:plasma membrane"/>
    <property type="evidence" value="ECO:0007669"/>
    <property type="project" value="UniProtKB-SubCell"/>
</dbReference>
<evidence type="ECO:0000256" key="6">
    <source>
        <dbReference type="ARBA" id="ARBA00022989"/>
    </source>
</evidence>
<dbReference type="Gene3D" id="3.30.1360.200">
    <property type="match status" value="1"/>
</dbReference>
<comment type="subunit">
    <text evidence="9">Forms a complex with SecF. Part of the essential Sec protein translocation apparatus which comprises SecA, SecYEG and auxiliary proteins SecDF. Other proteins may also be involved.</text>
</comment>
<feature type="transmembrane region" description="Helical" evidence="9">
    <location>
        <begin position="7"/>
        <end position="25"/>
    </location>
</feature>
<feature type="transmembrane region" description="Helical" evidence="9">
    <location>
        <begin position="282"/>
        <end position="302"/>
    </location>
</feature>
<dbReference type="PANTHER" id="PTHR30081">
    <property type="entry name" value="PROTEIN-EXPORT MEMBRANE PROTEIN SEC"/>
    <property type="match status" value="1"/>
</dbReference>
<dbReference type="NCBIfam" id="TIGR01129">
    <property type="entry name" value="secD"/>
    <property type="match status" value="1"/>
</dbReference>
<keyword evidence="7 9" id="KW-0811">Translocation</keyword>
<dbReference type="InterPro" id="IPR055344">
    <property type="entry name" value="SecD_SecF_C_bact"/>
</dbReference>
<feature type="domain" description="Protein translocase subunit SecDF P1" evidence="11">
    <location>
        <begin position="70"/>
        <end position="126"/>
    </location>
</feature>
<dbReference type="GO" id="GO:0015450">
    <property type="term" value="F:protein-transporting ATPase activity"/>
    <property type="evidence" value="ECO:0007669"/>
    <property type="project" value="InterPro"/>
</dbReference>
<feature type="transmembrane region" description="Helical" evidence="9">
    <location>
        <begin position="258"/>
        <end position="277"/>
    </location>
</feature>
<dbReference type="Pfam" id="PF21760">
    <property type="entry name" value="SecD_1st"/>
    <property type="match status" value="1"/>
</dbReference>
<reference evidence="13 14" key="1">
    <citation type="journal article" date="2016" name="Nat. Commun.">
        <title>Thousands of microbial genomes shed light on interconnected biogeochemical processes in an aquifer system.</title>
        <authorList>
            <person name="Anantharaman K."/>
            <person name="Brown C.T."/>
            <person name="Hug L.A."/>
            <person name="Sharon I."/>
            <person name="Castelle C.J."/>
            <person name="Probst A.J."/>
            <person name="Thomas B.C."/>
            <person name="Singh A."/>
            <person name="Wilkins M.J."/>
            <person name="Karaoz U."/>
            <person name="Brodie E.L."/>
            <person name="Williams K.H."/>
            <person name="Hubbard S.S."/>
            <person name="Banfield J.F."/>
        </authorList>
    </citation>
    <scope>NUCLEOTIDE SEQUENCE [LARGE SCALE GENOMIC DNA]</scope>
</reference>
<comment type="function">
    <text evidence="9">Part of the Sec protein translocase complex. Interacts with the SecYEG preprotein conducting channel. SecDF uses the proton motive force (PMF) to complete protein translocation after the ATP-dependent function of SecA.</text>
</comment>
<dbReference type="GO" id="GO:0043952">
    <property type="term" value="P:protein transport by the Sec complex"/>
    <property type="evidence" value="ECO:0007669"/>
    <property type="project" value="UniProtKB-UniRule"/>
</dbReference>
<evidence type="ECO:0000256" key="8">
    <source>
        <dbReference type="ARBA" id="ARBA00023136"/>
    </source>
</evidence>
<dbReference type="AlphaFoldDB" id="A0A1G1YWC6"/>
<feature type="transmembrane region" description="Helical" evidence="9">
    <location>
        <begin position="308"/>
        <end position="330"/>
    </location>
</feature>
<protein>
    <recommendedName>
        <fullName evidence="9">Protein translocase subunit SecD</fullName>
    </recommendedName>
</protein>
<evidence type="ECO:0000259" key="11">
    <source>
        <dbReference type="Pfam" id="PF21760"/>
    </source>
</evidence>
<dbReference type="HAMAP" id="MF_01463_B">
    <property type="entry name" value="SecD_B"/>
    <property type="match status" value="1"/>
</dbReference>
<dbReference type="InterPro" id="IPR048634">
    <property type="entry name" value="SecD_SecF_C"/>
</dbReference>
<keyword evidence="6 9" id="KW-1133">Transmembrane helix</keyword>
<evidence type="ECO:0000313" key="13">
    <source>
        <dbReference type="EMBL" id="OGY56529.1"/>
    </source>
</evidence>
<dbReference type="Proteomes" id="UP000178179">
    <property type="component" value="Unassembled WGS sequence"/>
</dbReference>
<evidence type="ECO:0000256" key="5">
    <source>
        <dbReference type="ARBA" id="ARBA00022927"/>
    </source>
</evidence>
<dbReference type="Gene3D" id="1.20.1640.10">
    <property type="entry name" value="Multidrug efflux transporter AcrB transmembrane domain"/>
    <property type="match status" value="1"/>
</dbReference>
<dbReference type="InterPro" id="IPR048631">
    <property type="entry name" value="SecD_1st"/>
</dbReference>
<name>A0A1G1YWC6_9BACT</name>
<dbReference type="InterPro" id="IPR054384">
    <property type="entry name" value="SecDF_P1_head"/>
</dbReference>
<feature type="transmembrane region" description="Helical" evidence="9">
    <location>
        <begin position="362"/>
        <end position="380"/>
    </location>
</feature>
<comment type="caution">
    <text evidence="13">The sequence shown here is derived from an EMBL/GenBank/DDBJ whole genome shotgun (WGS) entry which is preliminary data.</text>
</comment>
<feature type="domain" description="SecDF P1 head subdomain" evidence="12">
    <location>
        <begin position="131"/>
        <end position="236"/>
    </location>
</feature>
<evidence type="ECO:0000259" key="10">
    <source>
        <dbReference type="Pfam" id="PF02355"/>
    </source>
</evidence>
<dbReference type="NCBIfam" id="TIGR00916">
    <property type="entry name" value="2A0604s01"/>
    <property type="match status" value="1"/>
</dbReference>
<dbReference type="InterPro" id="IPR022813">
    <property type="entry name" value="SecD/SecF_arch_bac"/>
</dbReference>
<dbReference type="PRINTS" id="PR00702">
    <property type="entry name" value="ACRIFLAVINRP"/>
</dbReference>
<evidence type="ECO:0000256" key="4">
    <source>
        <dbReference type="ARBA" id="ARBA00022692"/>
    </source>
</evidence>
<evidence type="ECO:0000256" key="7">
    <source>
        <dbReference type="ARBA" id="ARBA00023010"/>
    </source>
</evidence>
<proteinExistence type="inferred from homology"/>
<keyword evidence="5 9" id="KW-0653">Protein transport</keyword>
<comment type="subcellular location">
    <subcellularLocation>
        <location evidence="1 9">Cell membrane</location>
        <topology evidence="1 9">Multi-pass membrane protein</topology>
    </subcellularLocation>
</comment>
<feature type="domain" description="Protein export membrane protein SecD/SecF C-terminal" evidence="10">
    <location>
        <begin position="238"/>
        <end position="410"/>
    </location>
</feature>
<dbReference type="PANTHER" id="PTHR30081:SF1">
    <property type="entry name" value="PROTEIN TRANSLOCASE SUBUNIT SECD"/>
    <property type="match status" value="1"/>
</dbReference>
<organism evidence="13 14">
    <name type="scientific">Candidatus Colwellbacteria bacterium GWA2_46_10</name>
    <dbReference type="NCBI Taxonomy" id="1797684"/>
    <lineage>
        <taxon>Bacteria</taxon>
        <taxon>Candidatus Colwelliibacteriota</taxon>
    </lineage>
</organism>
<dbReference type="Pfam" id="PF02355">
    <property type="entry name" value="SecD_SecF_C"/>
    <property type="match status" value="1"/>
</dbReference>
<dbReference type="InterPro" id="IPR005791">
    <property type="entry name" value="SecD"/>
</dbReference>
<keyword evidence="8 9" id="KW-0472">Membrane</keyword>
<dbReference type="GO" id="GO:0006605">
    <property type="term" value="P:protein targeting"/>
    <property type="evidence" value="ECO:0007669"/>
    <property type="project" value="UniProtKB-UniRule"/>
</dbReference>
<evidence type="ECO:0000256" key="3">
    <source>
        <dbReference type="ARBA" id="ARBA00022475"/>
    </source>
</evidence>
<comment type="similarity">
    <text evidence="9">Belongs to the SecD/SecF family. SecD subfamily.</text>
</comment>
<evidence type="ECO:0000313" key="14">
    <source>
        <dbReference type="Proteomes" id="UP000178179"/>
    </source>
</evidence>
<sequence length="412" mass="44158">MQKRKSIIVLIVILTLTVLAGFFVYPGNSVSSKLPWHLGLDLVGGSALVYEVDLSNVDPSGYDEAVAGLKEVIERRVNMFGVSEPKVTSAKKGDSYQLLVELAGVDAEDAARQIGATPVLEFKEVKMGEDGNPVYIPTNLTGRFLDGADIAFDQYSNEAIVTLQFNEEGAGIFADITKKNVGLPLAVFIDGQLITAPVVQQEITGGKAQITGGAGGFGIDEARNLVENFNAGALSAPIKLINQRKVSASAANDSLNKIIFAGLVGTAIVLLFMALYYRAFGVVAGFALIIYTLLSLGVFKLIPNFTMTLAGIAGFILSIGMAVDANILIFERSKEELKAGHSKEQSIEEGFKRAWTSIRDSNTSTIITAVILYAFTSSFVRGFALTLGMGVLVSMFSAIFVTRTILRVFIEK</sequence>
<dbReference type="EMBL" id="MHIS01000013">
    <property type="protein sequence ID" value="OGY56529.1"/>
    <property type="molecule type" value="Genomic_DNA"/>
</dbReference>
<dbReference type="SUPFAM" id="SSF82866">
    <property type="entry name" value="Multidrug efflux transporter AcrB transmembrane domain"/>
    <property type="match status" value="1"/>
</dbReference>
<dbReference type="InterPro" id="IPR001036">
    <property type="entry name" value="Acrflvin-R"/>
</dbReference>
<evidence type="ECO:0000256" key="9">
    <source>
        <dbReference type="HAMAP-Rule" id="MF_01463"/>
    </source>
</evidence>
<accession>A0A1G1YWC6</accession>
<keyword evidence="3 9" id="KW-1003">Cell membrane</keyword>
<evidence type="ECO:0000256" key="1">
    <source>
        <dbReference type="ARBA" id="ARBA00004651"/>
    </source>
</evidence>